<dbReference type="Proteomes" id="UP000261031">
    <property type="component" value="Unassembled WGS sequence"/>
</dbReference>
<evidence type="ECO:0000256" key="1">
    <source>
        <dbReference type="SAM" id="MobiDB-lite"/>
    </source>
</evidence>
<organism evidence="4 5">
    <name type="scientific">Bifidobacterium pseudocatenulatum</name>
    <dbReference type="NCBI Taxonomy" id="28026"/>
    <lineage>
        <taxon>Bacteria</taxon>
        <taxon>Bacillati</taxon>
        <taxon>Actinomycetota</taxon>
        <taxon>Actinomycetes</taxon>
        <taxon>Bifidobacteriales</taxon>
        <taxon>Bifidobacteriaceae</taxon>
        <taxon>Bifidobacterium</taxon>
    </lineage>
</organism>
<feature type="region of interest" description="Disordered" evidence="1">
    <location>
        <begin position="453"/>
        <end position="478"/>
    </location>
</feature>
<evidence type="ECO:0000256" key="3">
    <source>
        <dbReference type="SAM" id="SignalP"/>
    </source>
</evidence>
<dbReference type="AlphaFoldDB" id="A0A3E5HRH6"/>
<reference evidence="4 5" key="1">
    <citation type="submission" date="2018-08" db="EMBL/GenBank/DDBJ databases">
        <title>A genome reference for cultivated species of the human gut microbiota.</title>
        <authorList>
            <person name="Zou Y."/>
            <person name="Xue W."/>
            <person name="Luo G."/>
        </authorList>
    </citation>
    <scope>NUCLEOTIDE SEQUENCE [LARGE SCALE GENOMIC DNA]</scope>
    <source>
        <strain evidence="4 5">OF05-12</strain>
    </source>
</reference>
<evidence type="ECO:0008006" key="6">
    <source>
        <dbReference type="Google" id="ProtNLM"/>
    </source>
</evidence>
<proteinExistence type="predicted"/>
<evidence type="ECO:0000256" key="2">
    <source>
        <dbReference type="SAM" id="Phobius"/>
    </source>
</evidence>
<evidence type="ECO:0000313" key="4">
    <source>
        <dbReference type="EMBL" id="RGP04448.1"/>
    </source>
</evidence>
<keyword evidence="2" id="KW-0472">Membrane</keyword>
<gene>
    <name evidence="4" type="ORF">DXA79_00715</name>
</gene>
<dbReference type="RefSeq" id="WP_117611706.1">
    <property type="nucleotide sequence ID" value="NZ_QSWD01000001.1"/>
</dbReference>
<accession>A0A3E5HRH6</accession>
<keyword evidence="2" id="KW-1133">Transmembrane helix</keyword>
<protein>
    <recommendedName>
        <fullName evidence="6">Repeat protein</fullName>
    </recommendedName>
</protein>
<feature type="transmembrane region" description="Helical" evidence="2">
    <location>
        <begin position="495"/>
        <end position="517"/>
    </location>
</feature>
<feature type="chain" id="PRO_5017733342" description="Repeat protein" evidence="3">
    <location>
        <begin position="28"/>
        <end position="521"/>
    </location>
</feature>
<keyword evidence="3" id="KW-0732">Signal</keyword>
<name>A0A3E5HRH6_BIFPS</name>
<keyword evidence="2" id="KW-0812">Transmembrane</keyword>
<feature type="signal peptide" evidence="3">
    <location>
        <begin position="1"/>
        <end position="27"/>
    </location>
</feature>
<comment type="caution">
    <text evidence="4">The sequence shown here is derived from an EMBL/GenBank/DDBJ whole genome shotgun (WGS) entry which is preliminary data.</text>
</comment>
<dbReference type="EMBL" id="QSWD01000001">
    <property type="protein sequence ID" value="RGP04448.1"/>
    <property type="molecule type" value="Genomic_DNA"/>
</dbReference>
<sequence length="521" mass="55258">MSFSKKIIAGVAAVATLAALAPAVAMAAGNQNQNSAVSTQSDSTIVEVSFYAADGTFIQNVGNPKGTAFSLFSSSAKAPSIEGKTFTGWAYSEGTMLKETEQVFTNISVYATYADTPAQDDNTQYTVSFYAGTDKLIQTVSYYAKDHFKFSQYALGIQAPAVEGKTFTGWGFASNDGDVAVDPDAEVTGNWAVYPMYKNAEKKDDTTQNVVSFYAGTDQLIQTVGYYAKDHVKFSTYAAGIQAPAVEGKIFTGWGFASNDGDVAVDPDAEVTGNWAVYPMYKDAPTEDDTTQNVVSFYAGPDQLIQTVSCYAKDHVKFSPYAAGIQAPAVEGKIFTGGGFASNDGDVAVDPDAEVTGNWAVYPMYKDAPTEDDTTQNVVSFYAGPDQLIQTVSCYAKDHVKFSPYAAGIQAPAVEGKIFTGWGFASNDGDVAVDPDAEVTGNWAVYAMYKDAPTDDSKKDDSKPADTTKKNDTKGNTKKTVAQKIKKAVLGNTGATVGGVAVFAVIALLGFAGITVLRKRA</sequence>
<evidence type="ECO:0000313" key="5">
    <source>
        <dbReference type="Proteomes" id="UP000261031"/>
    </source>
</evidence>
<feature type="compositionally biased region" description="Basic and acidic residues" evidence="1">
    <location>
        <begin position="453"/>
        <end position="475"/>
    </location>
</feature>